<feature type="compositionally biased region" description="Polar residues" evidence="1">
    <location>
        <begin position="266"/>
        <end position="283"/>
    </location>
</feature>
<gene>
    <name evidence="3" type="ORF">CBOVIS_LOCUS160</name>
</gene>
<protein>
    <submittedName>
        <fullName evidence="3">Uncharacterized protein</fullName>
    </submittedName>
</protein>
<evidence type="ECO:0000256" key="1">
    <source>
        <dbReference type="SAM" id="MobiDB-lite"/>
    </source>
</evidence>
<evidence type="ECO:0000313" key="4">
    <source>
        <dbReference type="Proteomes" id="UP000494206"/>
    </source>
</evidence>
<dbReference type="Proteomes" id="UP000494206">
    <property type="component" value="Unassembled WGS sequence"/>
</dbReference>
<reference evidence="3 4" key="1">
    <citation type="submission" date="2020-04" db="EMBL/GenBank/DDBJ databases">
        <authorList>
            <person name="Laetsch R D."/>
            <person name="Stevens L."/>
            <person name="Kumar S."/>
            <person name="Blaxter L. M."/>
        </authorList>
    </citation>
    <scope>NUCLEOTIDE SEQUENCE [LARGE SCALE GENOMIC DNA]</scope>
</reference>
<dbReference type="AlphaFoldDB" id="A0A8S1EAR8"/>
<proteinExistence type="predicted"/>
<evidence type="ECO:0000256" key="2">
    <source>
        <dbReference type="SAM" id="Phobius"/>
    </source>
</evidence>
<feature type="region of interest" description="Disordered" evidence="1">
    <location>
        <begin position="266"/>
        <end position="317"/>
    </location>
</feature>
<name>A0A8S1EAR8_9PELO</name>
<dbReference type="Pfam" id="PF03383">
    <property type="entry name" value="Serpentine_r_xa"/>
    <property type="match status" value="1"/>
</dbReference>
<accession>A0A8S1EAR8</accession>
<feature type="transmembrane region" description="Helical" evidence="2">
    <location>
        <begin position="68"/>
        <end position="89"/>
    </location>
</feature>
<comment type="caution">
    <text evidence="3">The sequence shown here is derived from an EMBL/GenBank/DDBJ whole genome shotgun (WGS) entry which is preliminary data.</text>
</comment>
<keyword evidence="2" id="KW-0472">Membrane</keyword>
<feature type="compositionally biased region" description="Low complexity" evidence="1">
    <location>
        <begin position="296"/>
        <end position="311"/>
    </location>
</feature>
<organism evidence="3 4">
    <name type="scientific">Caenorhabditis bovis</name>
    <dbReference type="NCBI Taxonomy" id="2654633"/>
    <lineage>
        <taxon>Eukaryota</taxon>
        <taxon>Metazoa</taxon>
        <taxon>Ecdysozoa</taxon>
        <taxon>Nematoda</taxon>
        <taxon>Chromadorea</taxon>
        <taxon>Rhabditida</taxon>
        <taxon>Rhabditina</taxon>
        <taxon>Rhabditomorpha</taxon>
        <taxon>Rhabditoidea</taxon>
        <taxon>Rhabditidae</taxon>
        <taxon>Peloderinae</taxon>
        <taxon>Caenorhabditis</taxon>
    </lineage>
</organism>
<dbReference type="InterPro" id="IPR005047">
    <property type="entry name" value="7TM_GPCR_serpentine_rcpt_Srxa"/>
</dbReference>
<keyword evidence="2" id="KW-0812">Transmembrane</keyword>
<sequence length="317" mass="35591">MLISSNLTNIMAFVTLYLPILWSDQYYFEFRENVGRCLTLILSLAYKHPTILSILMEQYNAFSESVKVYIFYTRLSFVALLVFLVNGIGTTSTRELLIYRETPCCKSTYDEIRLLLNNLEFHKFGYLEPMTQDLFFTFVLFTVILIISIVFNIFFYFIVLVFGDKSSIPTVYIYNMILANIINAFASFIIIYLPLVWDDEYYFEVCALLMVWLDAVEYDSVWRASTCSGRVTALPSETPQKAGLVGHGNDSGWKVKLTSNAEVSFSGSSVTTPASNGGLSSECSMPEEGVVGQDVSIGSSSMGSVPESGSSILKPRQ</sequence>
<keyword evidence="2" id="KW-1133">Transmembrane helix</keyword>
<keyword evidence="4" id="KW-1185">Reference proteome</keyword>
<feature type="transmembrane region" description="Helical" evidence="2">
    <location>
        <begin position="171"/>
        <end position="195"/>
    </location>
</feature>
<dbReference type="EMBL" id="CADEPM010000001">
    <property type="protein sequence ID" value="CAB3396634.1"/>
    <property type="molecule type" value="Genomic_DNA"/>
</dbReference>
<feature type="transmembrane region" description="Helical" evidence="2">
    <location>
        <begin position="7"/>
        <end position="27"/>
    </location>
</feature>
<evidence type="ECO:0000313" key="3">
    <source>
        <dbReference type="EMBL" id="CAB3396634.1"/>
    </source>
</evidence>
<dbReference type="PANTHER" id="PTHR23018">
    <property type="entry name" value="SERPENTINE RECEPTOR, CLASS XA-RELATED"/>
    <property type="match status" value="1"/>
</dbReference>
<feature type="transmembrane region" description="Helical" evidence="2">
    <location>
        <begin position="134"/>
        <end position="159"/>
    </location>
</feature>